<feature type="non-terminal residue" evidence="2">
    <location>
        <position position="50"/>
    </location>
</feature>
<evidence type="ECO:0000313" key="2">
    <source>
        <dbReference type="EMBL" id="CAA9583300.1"/>
    </source>
</evidence>
<feature type="region of interest" description="Disordered" evidence="1">
    <location>
        <begin position="1"/>
        <end position="50"/>
    </location>
</feature>
<protein>
    <submittedName>
        <fullName evidence="2">Uncharacterized protein</fullName>
    </submittedName>
</protein>
<dbReference type="AlphaFoldDB" id="A0A6J4VPQ8"/>
<reference evidence="2" key="1">
    <citation type="submission" date="2020-02" db="EMBL/GenBank/DDBJ databases">
        <authorList>
            <person name="Meier V. D."/>
        </authorList>
    </citation>
    <scope>NUCLEOTIDE SEQUENCE</scope>
    <source>
        <strain evidence="2">AVDCRST_MAG19</strain>
    </source>
</reference>
<sequence length="50" mass="5635">CRPNRGGNGRCSWRRRRTKERTLSGSAPESPRTSTRPGIWRGRRVSNPGA</sequence>
<feature type="non-terminal residue" evidence="2">
    <location>
        <position position="1"/>
    </location>
</feature>
<organism evidence="2">
    <name type="scientific">uncultured Thermomicrobiales bacterium</name>
    <dbReference type="NCBI Taxonomy" id="1645740"/>
    <lineage>
        <taxon>Bacteria</taxon>
        <taxon>Pseudomonadati</taxon>
        <taxon>Thermomicrobiota</taxon>
        <taxon>Thermomicrobia</taxon>
        <taxon>Thermomicrobiales</taxon>
        <taxon>environmental samples</taxon>
    </lineage>
</organism>
<dbReference type="EMBL" id="CADCWL010000241">
    <property type="protein sequence ID" value="CAA9583300.1"/>
    <property type="molecule type" value="Genomic_DNA"/>
</dbReference>
<feature type="compositionally biased region" description="Polar residues" evidence="1">
    <location>
        <begin position="23"/>
        <end position="36"/>
    </location>
</feature>
<gene>
    <name evidence="2" type="ORF">AVDCRST_MAG19-4371</name>
</gene>
<accession>A0A6J4VPQ8</accession>
<name>A0A6J4VPQ8_9BACT</name>
<proteinExistence type="predicted"/>
<evidence type="ECO:0000256" key="1">
    <source>
        <dbReference type="SAM" id="MobiDB-lite"/>
    </source>
</evidence>